<evidence type="ECO:0000313" key="2">
    <source>
        <dbReference type="EMBL" id="RRJ31032.1"/>
    </source>
</evidence>
<comment type="caution">
    <text evidence="2">The sequence shown here is derived from an EMBL/GenBank/DDBJ whole genome shotgun (WGS) entry which is preliminary data.</text>
</comment>
<feature type="domain" description="UspA" evidence="1">
    <location>
        <begin position="66"/>
        <end position="136"/>
    </location>
</feature>
<evidence type="ECO:0000313" key="3">
    <source>
        <dbReference type="Proteomes" id="UP000282322"/>
    </source>
</evidence>
<dbReference type="InterPro" id="IPR014729">
    <property type="entry name" value="Rossmann-like_a/b/a_fold"/>
</dbReference>
<accession>A0A3P3RC25</accession>
<organism evidence="2 3">
    <name type="scientific">Halocatena pleomorpha</name>
    <dbReference type="NCBI Taxonomy" id="1785090"/>
    <lineage>
        <taxon>Archaea</taxon>
        <taxon>Methanobacteriati</taxon>
        <taxon>Methanobacteriota</taxon>
        <taxon>Stenosarchaea group</taxon>
        <taxon>Halobacteria</taxon>
        <taxon>Halobacteriales</taxon>
        <taxon>Natronomonadaceae</taxon>
        <taxon>Halocatena</taxon>
    </lineage>
</organism>
<dbReference type="CDD" id="cd00293">
    <property type="entry name" value="USP-like"/>
    <property type="match status" value="1"/>
</dbReference>
<dbReference type="EMBL" id="RRCH01000017">
    <property type="protein sequence ID" value="RRJ31032.1"/>
    <property type="molecule type" value="Genomic_DNA"/>
</dbReference>
<protein>
    <submittedName>
        <fullName evidence="2">Universal stress protein</fullName>
    </submittedName>
</protein>
<dbReference type="AlphaFoldDB" id="A0A3P3RC25"/>
<sequence length="140" mass="15101">MSARAGTVRMYEYLLTIDGNESRARTQAETVVNHPTNATDIHATLLHVTTESDPTPIEEMPAITIAQDILADAGIGTDLMRIDGDPTTVILETAEEIDAERICIAGRKRSPTGKAVFGSVTQGIILSTTRPVLVCHTEEQ</sequence>
<dbReference type="SUPFAM" id="SSF52402">
    <property type="entry name" value="Adenine nucleotide alpha hydrolases-like"/>
    <property type="match status" value="1"/>
</dbReference>
<dbReference type="RefSeq" id="WP_124954690.1">
    <property type="nucleotide sequence ID" value="NZ_RRCH01000017.1"/>
</dbReference>
<dbReference type="InterPro" id="IPR006016">
    <property type="entry name" value="UspA"/>
</dbReference>
<reference evidence="2 3" key="1">
    <citation type="submission" date="2018-11" db="EMBL/GenBank/DDBJ databases">
        <title>Taxonoimc description of Halomarina strain SPP-AMP-1.</title>
        <authorList>
            <person name="Pal Y."/>
            <person name="Srinivasana K."/>
            <person name="Verma A."/>
            <person name="Kumar P."/>
        </authorList>
    </citation>
    <scope>NUCLEOTIDE SEQUENCE [LARGE SCALE GENOMIC DNA]</scope>
    <source>
        <strain evidence="2 3">SPP-AMP-1</strain>
    </source>
</reference>
<evidence type="ECO:0000259" key="1">
    <source>
        <dbReference type="Pfam" id="PF00582"/>
    </source>
</evidence>
<dbReference type="Proteomes" id="UP000282322">
    <property type="component" value="Unassembled WGS sequence"/>
</dbReference>
<dbReference type="Gene3D" id="3.40.50.620">
    <property type="entry name" value="HUPs"/>
    <property type="match status" value="1"/>
</dbReference>
<proteinExistence type="predicted"/>
<name>A0A3P3RC25_9EURY</name>
<dbReference type="Pfam" id="PF00582">
    <property type="entry name" value="Usp"/>
    <property type="match status" value="1"/>
</dbReference>
<gene>
    <name evidence="2" type="ORF">EIK79_08470</name>
</gene>
<keyword evidence="3" id="KW-1185">Reference proteome</keyword>